<protein>
    <submittedName>
        <fullName evidence="1">Uncharacterized protein</fullName>
    </submittedName>
</protein>
<reference evidence="1" key="1">
    <citation type="submission" date="2016-12" db="EMBL/GenBank/DDBJ databases">
        <title>Discovery of methanogenic haloarchaea.</title>
        <authorList>
            <person name="Sorokin D.Y."/>
            <person name="Makarova K.S."/>
            <person name="Abbas B."/>
            <person name="Ferrer M."/>
            <person name="Golyshin P.N."/>
        </authorList>
    </citation>
    <scope>NUCLEOTIDE SEQUENCE [LARGE SCALE GENOMIC DNA]</scope>
    <source>
        <strain evidence="1">HMET1</strain>
    </source>
</reference>
<dbReference type="AlphaFoldDB" id="A0A1Q6DTG4"/>
<dbReference type="STRING" id="1903181.BTN85_0122"/>
<gene>
    <name evidence="1" type="ORF">BTN85_0122</name>
</gene>
<dbReference type="Proteomes" id="UP000185744">
    <property type="component" value="Unassembled WGS sequence"/>
</dbReference>
<keyword evidence="2" id="KW-1185">Reference proteome</keyword>
<comment type="caution">
    <text evidence="1">The sequence shown here is derived from an EMBL/GenBank/DDBJ whole genome shotgun (WGS) entry which is preliminary data.</text>
</comment>
<sequence length="53" mass="5453">MDSDKNGAHNIVVRGIGKLEKASSDVRGYVAWPEATTVDPASATQVGEVGGNP</sequence>
<evidence type="ECO:0000313" key="1">
    <source>
        <dbReference type="EMBL" id="OKY77654.1"/>
    </source>
</evidence>
<organism evidence="1 2">
    <name type="scientific">Methanohalarchaeum thermophilum</name>
    <dbReference type="NCBI Taxonomy" id="1903181"/>
    <lineage>
        <taxon>Archaea</taxon>
        <taxon>Methanobacteriati</taxon>
        <taxon>Methanobacteriota</taxon>
        <taxon>Methanonatronarchaeia</taxon>
        <taxon>Methanonatronarchaeales</taxon>
        <taxon>Methanonatronarchaeaceae</taxon>
        <taxon>Candidatus Methanohalarchaeum</taxon>
    </lineage>
</organism>
<name>A0A1Q6DTG4_METT1</name>
<accession>A0A1Q6DTG4</accession>
<dbReference type="InParanoid" id="A0A1Q6DTG4"/>
<evidence type="ECO:0000313" key="2">
    <source>
        <dbReference type="Proteomes" id="UP000185744"/>
    </source>
</evidence>
<dbReference type="EMBL" id="MSDW01000001">
    <property type="protein sequence ID" value="OKY77654.1"/>
    <property type="molecule type" value="Genomic_DNA"/>
</dbReference>
<proteinExistence type="predicted"/>